<comment type="caution">
    <text evidence="2">The sequence shown here is derived from an EMBL/GenBank/DDBJ whole genome shotgun (WGS) entry which is preliminary data.</text>
</comment>
<accession>A0A371NW66</accession>
<dbReference type="OrthoDB" id="3261135at2"/>
<evidence type="ECO:0000259" key="1">
    <source>
        <dbReference type="Pfam" id="PF12307"/>
    </source>
</evidence>
<proteinExistence type="predicted"/>
<dbReference type="EMBL" id="QUAB01000036">
    <property type="protein sequence ID" value="REJ06293.1"/>
    <property type="molecule type" value="Genomic_DNA"/>
</dbReference>
<dbReference type="Pfam" id="PF12307">
    <property type="entry name" value="DUF3631"/>
    <property type="match status" value="1"/>
</dbReference>
<dbReference type="AlphaFoldDB" id="A0A371NW66"/>
<dbReference type="InterPro" id="IPR022081">
    <property type="entry name" value="DUF3631"/>
</dbReference>
<dbReference type="SUPFAM" id="SSF52540">
    <property type="entry name" value="P-loop containing nucleoside triphosphate hydrolases"/>
    <property type="match status" value="1"/>
</dbReference>
<organism evidence="2 3">
    <name type="scientific">Microbacterium bovistercoris</name>
    <dbReference type="NCBI Taxonomy" id="2293570"/>
    <lineage>
        <taxon>Bacteria</taxon>
        <taxon>Bacillati</taxon>
        <taxon>Actinomycetota</taxon>
        <taxon>Actinomycetes</taxon>
        <taxon>Micrococcales</taxon>
        <taxon>Microbacteriaceae</taxon>
        <taxon>Microbacterium</taxon>
    </lineage>
</organism>
<evidence type="ECO:0000313" key="2">
    <source>
        <dbReference type="EMBL" id="REJ06293.1"/>
    </source>
</evidence>
<gene>
    <name evidence="2" type="ORF">DY023_06590</name>
</gene>
<reference evidence="2 3" key="1">
    <citation type="submission" date="2018-08" db="EMBL/GenBank/DDBJ databases">
        <title>Isolation, diversity and antifungal activity of Actinobacteria from cow dung.</title>
        <authorList>
            <person name="Ling L."/>
        </authorList>
    </citation>
    <scope>NUCLEOTIDE SEQUENCE [LARGE SCALE GENOMIC DNA]</scope>
    <source>
        <strain evidence="2 3">NEAU-LLE</strain>
    </source>
</reference>
<dbReference type="RefSeq" id="WP_116241551.1">
    <property type="nucleotide sequence ID" value="NZ_QUAB01000036.1"/>
</dbReference>
<name>A0A371NW66_9MICO</name>
<evidence type="ECO:0000313" key="3">
    <source>
        <dbReference type="Proteomes" id="UP000262172"/>
    </source>
</evidence>
<dbReference type="InterPro" id="IPR027417">
    <property type="entry name" value="P-loop_NTPase"/>
</dbReference>
<protein>
    <submittedName>
        <fullName evidence="2">DUF3631 domain-containing protein</fullName>
    </submittedName>
</protein>
<dbReference type="Proteomes" id="UP000262172">
    <property type="component" value="Unassembled WGS sequence"/>
</dbReference>
<feature type="domain" description="DUF3631" evidence="1">
    <location>
        <begin position="204"/>
        <end position="372"/>
    </location>
</feature>
<sequence length="394" mass="43057">MSDFTDTSDGFDSSDGSLRGVLLDTVEWLSRYIVVAEQSDIEMLALWAAHTHLSHRFYTTPRLIIDSAMPGSGKTTVLEHLARLSHAPIQAASVSSAALISRLIAEGPRTILIDEADRSLDPKNPINAELLANINSGYKRGATRPVLVPVKGGAWESQELSTFAPVAMAGNAPHLPDDTRSRALRIVLMPDFEGRAEESDWEEIEPQAVDLGARLAELMLSHEEAIAKARPPMPDGCRGRAKERWAPLARIASVAGGMWPQVVSDLIERNLDEVTQELNDGLAAVPPAVSLVTHIHQVWPDAHDFMRTGDLINLLVNLEPLMWGDASSYGKRLTAQRLGRMLSQAFKIHSTKRFDDQRGYQRSAFELVWRRFGLGVLPVTVGTVEPVGSVGGAA</sequence>
<keyword evidence="3" id="KW-1185">Reference proteome</keyword>